<dbReference type="InterPro" id="IPR001680">
    <property type="entry name" value="WD40_rpt"/>
</dbReference>
<dbReference type="Gene3D" id="1.10.510.10">
    <property type="entry name" value="Transferase(Phosphotransferase) domain 1"/>
    <property type="match status" value="1"/>
</dbReference>
<dbReference type="EMBL" id="AUSU01003846">
    <property type="protein sequence ID" value="EPS66131.1"/>
    <property type="molecule type" value="Genomic_DNA"/>
</dbReference>
<dbReference type="GO" id="GO:0004672">
    <property type="term" value="F:protein kinase activity"/>
    <property type="evidence" value="ECO:0007669"/>
    <property type="project" value="InterPro"/>
</dbReference>
<dbReference type="GO" id="GO:0005524">
    <property type="term" value="F:ATP binding"/>
    <property type="evidence" value="ECO:0007669"/>
    <property type="project" value="InterPro"/>
</dbReference>
<feature type="repeat" description="WD" evidence="3">
    <location>
        <begin position="614"/>
        <end position="649"/>
    </location>
</feature>
<feature type="repeat" description="WD" evidence="3">
    <location>
        <begin position="718"/>
        <end position="751"/>
    </location>
</feature>
<reference evidence="6 7" key="1">
    <citation type="journal article" date="2013" name="BMC Genomics">
        <title>The miniature genome of a carnivorous plant Genlisea aurea contains a low number of genes and short non-coding sequences.</title>
        <authorList>
            <person name="Leushkin E.V."/>
            <person name="Sutormin R.A."/>
            <person name="Nabieva E.R."/>
            <person name="Penin A.A."/>
            <person name="Kondrashov A.S."/>
            <person name="Logacheva M.D."/>
        </authorList>
    </citation>
    <scope>NUCLEOTIDE SEQUENCE [LARGE SCALE GENOMIC DNA]</scope>
</reference>
<dbReference type="InterPro" id="IPR044630">
    <property type="entry name" value="SPA1/2/3/4"/>
</dbReference>
<dbReference type="GO" id="GO:0009640">
    <property type="term" value="P:photomorphogenesis"/>
    <property type="evidence" value="ECO:0007669"/>
    <property type="project" value="InterPro"/>
</dbReference>
<dbReference type="PANTHER" id="PTHR44218:SF1">
    <property type="entry name" value="PROTEIN SPA1-RELATED 3"/>
    <property type="match status" value="1"/>
</dbReference>
<dbReference type="InterPro" id="IPR019775">
    <property type="entry name" value="WD40_repeat_CS"/>
</dbReference>
<dbReference type="Pfam" id="PF00400">
    <property type="entry name" value="WD40"/>
    <property type="match status" value="3"/>
</dbReference>
<dbReference type="SUPFAM" id="SSF56112">
    <property type="entry name" value="Protein kinase-like (PK-like)"/>
    <property type="match status" value="1"/>
</dbReference>
<dbReference type="InterPro" id="IPR020472">
    <property type="entry name" value="WD40_PAC1"/>
</dbReference>
<name>S8CMW0_9LAMI</name>
<dbReference type="Proteomes" id="UP000015453">
    <property type="component" value="Unassembled WGS sequence"/>
</dbReference>
<feature type="domain" description="Protein kinase" evidence="5">
    <location>
        <begin position="1"/>
        <end position="315"/>
    </location>
</feature>
<dbReference type="PRINTS" id="PR00320">
    <property type="entry name" value="GPROTEINBRPT"/>
</dbReference>
<evidence type="ECO:0000313" key="6">
    <source>
        <dbReference type="EMBL" id="EPS66131.1"/>
    </source>
</evidence>
<dbReference type="Gene3D" id="2.130.10.10">
    <property type="entry name" value="YVTN repeat-like/Quinoprotein amine dehydrogenase"/>
    <property type="match status" value="1"/>
</dbReference>
<dbReference type="InterPro" id="IPR015943">
    <property type="entry name" value="WD40/YVTN_repeat-like_dom_sf"/>
</dbReference>
<feature type="region of interest" description="Disordered" evidence="4">
    <location>
        <begin position="1"/>
        <end position="20"/>
    </location>
</feature>
<dbReference type="PROSITE" id="PS50294">
    <property type="entry name" value="WD_REPEATS_REGION"/>
    <property type="match status" value="2"/>
</dbReference>
<accession>S8CMW0</accession>
<dbReference type="PROSITE" id="PS50082">
    <property type="entry name" value="WD_REPEATS_2"/>
    <property type="match status" value="2"/>
</dbReference>
<keyword evidence="1 3" id="KW-0853">WD repeat</keyword>
<organism evidence="6 7">
    <name type="scientific">Genlisea aurea</name>
    <dbReference type="NCBI Taxonomy" id="192259"/>
    <lineage>
        <taxon>Eukaryota</taxon>
        <taxon>Viridiplantae</taxon>
        <taxon>Streptophyta</taxon>
        <taxon>Embryophyta</taxon>
        <taxon>Tracheophyta</taxon>
        <taxon>Spermatophyta</taxon>
        <taxon>Magnoliopsida</taxon>
        <taxon>eudicotyledons</taxon>
        <taxon>Gunneridae</taxon>
        <taxon>Pentapetalae</taxon>
        <taxon>asterids</taxon>
        <taxon>lamiids</taxon>
        <taxon>Lamiales</taxon>
        <taxon>Lentibulariaceae</taxon>
        <taxon>Genlisea</taxon>
    </lineage>
</organism>
<dbReference type="SMART" id="SM00320">
    <property type="entry name" value="WD40"/>
    <property type="match status" value="7"/>
</dbReference>
<evidence type="ECO:0000256" key="1">
    <source>
        <dbReference type="ARBA" id="ARBA00022574"/>
    </source>
</evidence>
<dbReference type="PANTHER" id="PTHR44218">
    <property type="entry name" value="PROTEIN SPA1-RELATED 2"/>
    <property type="match status" value="1"/>
</dbReference>
<dbReference type="SUPFAM" id="SSF50978">
    <property type="entry name" value="WD40 repeat-like"/>
    <property type="match status" value="1"/>
</dbReference>
<evidence type="ECO:0000259" key="5">
    <source>
        <dbReference type="PROSITE" id="PS50011"/>
    </source>
</evidence>
<feature type="region of interest" description="Disordered" evidence="4">
    <location>
        <begin position="147"/>
        <end position="167"/>
    </location>
</feature>
<dbReference type="PROSITE" id="PS00678">
    <property type="entry name" value="WD_REPEATS_1"/>
    <property type="match status" value="2"/>
</dbReference>
<evidence type="ECO:0000256" key="4">
    <source>
        <dbReference type="SAM" id="MobiDB-lite"/>
    </source>
</evidence>
<evidence type="ECO:0000256" key="2">
    <source>
        <dbReference type="ARBA" id="ARBA00022737"/>
    </source>
</evidence>
<dbReference type="InterPro" id="IPR036322">
    <property type="entry name" value="WD40_repeat_dom_sf"/>
</dbReference>
<gene>
    <name evidence="6" type="ORF">M569_08646</name>
</gene>
<dbReference type="AlphaFoldDB" id="S8CMW0"/>
<evidence type="ECO:0000256" key="3">
    <source>
        <dbReference type="PROSITE-ProRule" id="PRU00221"/>
    </source>
</evidence>
<evidence type="ECO:0000313" key="7">
    <source>
        <dbReference type="Proteomes" id="UP000015453"/>
    </source>
</evidence>
<proteinExistence type="predicted"/>
<keyword evidence="2" id="KW-0677">Repeat</keyword>
<keyword evidence="7" id="KW-1185">Reference proteome</keyword>
<sequence>MDDSPDSRWQMPDDSRGFNSSFLDRNQRFFRENTVGSSEGIACYDSGVASIGKRRGRPSWQHFRGENVSDEETGVSIFGLEDCNDVSLRQWLDDPDRSVNATECIHIFSQIVDVVNVAHSEGIVIHNVRPSCFVMSSCNRVSFIESASSSDSGSGGGGGSSPVADEPLCDQHSQDKVVVLESRDKTAPDSQINSDTSCLQSGSGLQALGYEGVDFPMKQILIMESNWYALLDDDSSGFSSDVYQLGVLLFELFCSFSSMEEKISAMENLRHRILPPNLLLKWPKEASFCLWLLHPDPSCRPKTRRVFNFVDVAFFCTVLVAFDDLCVILIPCSVFYQKKNNNSEILKSEFLTEPRSEMEEREAAIELREKIEEHELLLEFLLLLQRRKQDDADTLNEIVSIVHSDVAEVTKRRADVKMKSGDSFEPDDDSSCRKRIRNMLDNEATTGPSARLMSNFRKFESAYFMKRINAVKQTSRMHSRNSQLAMTNERSSGWIDTFLDGLCKYLNYNKLELKADLKQRDLLNSSNLVCSLSFDRDGEFLATAGVNKKIKVFEYDSILNGDRDIHYPVVEMAGKSKLSSICWNSYIKSHIASSNFEGVVQVWDVTRSRTFVEMKEHEKRVWSVDFSIADPTMLASGSDDGSAKLWNINQAMLFSHQTKRTKSFKSQFVASVSTIKTKANVCCVQFRKDSCRNIAFGSADHKIYYYDLRNPKVPLCTLVGHTKTVSYVKFIDSTTLVSASTDNSMKLWDLSLCTSRILDCPVQSFTGHLNLKNFVGLTVSEGYIATGSESNAVYVYHKAFPMPALSYKFSDPVSDDETEDSSRFISSVCWRAQSSTLLAANSMGNIKILEMGTVVW</sequence>
<comment type="caution">
    <text evidence="6">The sequence shown here is derived from an EMBL/GenBank/DDBJ whole genome shotgun (WGS) entry which is preliminary data.</text>
</comment>
<dbReference type="PROSITE" id="PS50011">
    <property type="entry name" value="PROTEIN_KINASE_DOM"/>
    <property type="match status" value="1"/>
</dbReference>
<dbReference type="OrthoDB" id="273771at2759"/>
<dbReference type="InterPro" id="IPR011009">
    <property type="entry name" value="Kinase-like_dom_sf"/>
</dbReference>
<protein>
    <recommendedName>
        <fullName evidence="5">Protein kinase domain-containing protein</fullName>
    </recommendedName>
</protein>
<dbReference type="InterPro" id="IPR000719">
    <property type="entry name" value="Prot_kinase_dom"/>
</dbReference>